<organism evidence="1">
    <name type="scientific">Blastocystis hominis</name>
    <dbReference type="NCBI Taxonomy" id="12968"/>
    <lineage>
        <taxon>Eukaryota</taxon>
        <taxon>Sar</taxon>
        <taxon>Stramenopiles</taxon>
        <taxon>Bigyra</taxon>
        <taxon>Opalozoa</taxon>
        <taxon>Opalinata</taxon>
        <taxon>Blastocystidae</taxon>
        <taxon>Blastocystis</taxon>
    </lineage>
</organism>
<name>D8M3F5_BLAHO</name>
<dbReference type="Proteomes" id="UP000008312">
    <property type="component" value="Unassembled WGS sequence"/>
</dbReference>
<dbReference type="EMBL" id="FN668650">
    <property type="protein sequence ID" value="CBK22428.2"/>
    <property type="molecule type" value="Genomic_DNA"/>
</dbReference>
<dbReference type="OrthoDB" id="6046730at2759"/>
<sequence>MKPKYLDIPMRVESVQFIIVGTTDILNNKERNTIESFRILKQTGNTISVVFTNNETIADFCKERGVLVRPIQSRNIYGLPVLRDIFLAVQKEFPHRHLVYLNLDILINPSLLLTASYLISQRKDNKFLFVSRVMNSNVTESLTMQSLYSYERFINDHANGKLRLYVAMDIFIFPCTYHFQDVDPVVVGRWFVDTALMKDAQRKKYYIYDMTGLISLHQGFDTSKKIFKGVQEDFEYNKMLLQKRNDAGIVYLTANYWGCHWSVCFKCYSVDGVKERGMELEWIECLAMFRDSNHLHRSMRVDGCCSVFGGK</sequence>
<proteinExistence type="predicted"/>
<dbReference type="InParanoid" id="D8M3F5"/>
<gene>
    <name evidence="1" type="ORF">GSBLH_T00006448001</name>
</gene>
<dbReference type="AlphaFoldDB" id="D8M3F5"/>
<dbReference type="RefSeq" id="XP_012896476.1">
    <property type="nucleotide sequence ID" value="XM_013041022.1"/>
</dbReference>
<accession>D8M3F5</accession>
<dbReference type="GeneID" id="24922572"/>
<reference evidence="1" key="1">
    <citation type="submission" date="2010-02" db="EMBL/GenBank/DDBJ databases">
        <title>Sequencing and annotation of the Blastocystis hominis genome.</title>
        <authorList>
            <person name="Wincker P."/>
        </authorList>
    </citation>
    <scope>NUCLEOTIDE SEQUENCE</scope>
    <source>
        <strain evidence="1">Singapore isolate B</strain>
    </source>
</reference>
<evidence type="ECO:0000313" key="1">
    <source>
        <dbReference type="EMBL" id="CBK22428.2"/>
    </source>
</evidence>
<keyword evidence="2" id="KW-1185">Reference proteome</keyword>
<evidence type="ECO:0000313" key="2">
    <source>
        <dbReference type="Proteomes" id="UP000008312"/>
    </source>
</evidence>
<protein>
    <submittedName>
        <fullName evidence="1">Uncharacterized protein</fullName>
    </submittedName>
</protein>